<dbReference type="EMBL" id="MSZU01000086">
    <property type="protein sequence ID" value="OMP85071.1"/>
    <property type="molecule type" value="Genomic_DNA"/>
</dbReference>
<gene>
    <name evidence="4" type="ORF">BK809_0000825</name>
</gene>
<dbReference type="CDD" id="cd00067">
    <property type="entry name" value="GAL4"/>
    <property type="match status" value="1"/>
</dbReference>
<feature type="region of interest" description="Disordered" evidence="2">
    <location>
        <begin position="56"/>
        <end position="112"/>
    </location>
</feature>
<dbReference type="PROSITE" id="PS00463">
    <property type="entry name" value="ZN2_CY6_FUNGAL_1"/>
    <property type="match status" value="1"/>
</dbReference>
<dbReference type="InterPro" id="IPR001138">
    <property type="entry name" value="Zn2Cys6_DnaBD"/>
</dbReference>
<sequence>MVYTGKPSRGCQTCKTRRIRCDEARPSCGNCRKSGRTCPGFPDEFDLIFRNENAAVARRTKRAASKQKPSTSNSSSPPNADSPQQSPTDDQSLPVVKQTSYPPRSAGTRIRGVPSDNALLNAFFSLRGFALPQGLSISIENQATAFFFRNFVLLPQQDETARGFFDLIVPYYNSTPASSTFHLATHAVSLAVLGNYPGRAPLLREAARFYGQALQKAQQTLQDPVKARSDETLLTIMLFVLYEAMHSTNDSISAWAHHIDGAVTLAKLRGPQQLQSESSRKLFQAVRALMVLYYLRIRSHHALTCDRIPGWTLQEENPANRLTTISMSLPALRSRVRGLVNNTNKGDKKAEAWSLIAAAREVDNSLNQWATSLSDHWAHRTVAYQSEIPEDVRTAERWVGPVHSYSDVWTSHIWNDYRITRVFTLSIIMACCSIISPNSADLSVKALLANTYFVTQGLIDDLCASVPFHINFDMQPRAREVGQDRESAEALGGFLLVWHVFVAANVECIPEQQRSWLQGRLVHIGKEFGLSNSQMLGLVKRHRLIHGDTPNLQAPNFSMSHPCGVVGYTDLPPTMGAISSGQMFAAETTSHMIKSLANLGRRVDEGVECCVSAAKTSGILPDEVVDCGIPATETNDQGHLSGTQIDKVGSPFTITRIPTFDSVEDKYKYGSKG</sequence>
<dbReference type="Gene3D" id="4.10.240.10">
    <property type="entry name" value="Zn(2)-C6 fungal-type DNA-binding domain"/>
    <property type="match status" value="1"/>
</dbReference>
<dbReference type="SUPFAM" id="SSF57701">
    <property type="entry name" value="Zn2/Cys6 DNA-binding domain"/>
    <property type="match status" value="1"/>
</dbReference>
<feature type="compositionally biased region" description="Low complexity" evidence="2">
    <location>
        <begin position="66"/>
        <end position="87"/>
    </location>
</feature>
<dbReference type="OrthoDB" id="4491390at2759"/>
<dbReference type="STRING" id="420778.A0A1S8BCL5"/>
<reference evidence="4 5" key="1">
    <citation type="submission" date="2017-01" db="EMBL/GenBank/DDBJ databases">
        <title>Draft genome sequence of Diplodia seriata F98.1, a fungal species involved in grapevine trunk diseases.</title>
        <authorList>
            <person name="Robert-Siegwald G."/>
            <person name="Vallet J."/>
            <person name="Abou-Mansour E."/>
            <person name="Xu J."/>
            <person name="Rey P."/>
            <person name="Bertsch C."/>
            <person name="Rego C."/>
            <person name="Larignon P."/>
            <person name="Fontaine F."/>
            <person name="Lebrun M.-H."/>
        </authorList>
    </citation>
    <scope>NUCLEOTIDE SEQUENCE [LARGE SCALE GENOMIC DNA]</scope>
    <source>
        <strain evidence="4 5">F98.1</strain>
    </source>
</reference>
<accession>A0A1S8BCL5</accession>
<dbReference type="InterPro" id="IPR036864">
    <property type="entry name" value="Zn2-C6_fun-type_DNA-bd_sf"/>
</dbReference>
<dbReference type="Proteomes" id="UP000190776">
    <property type="component" value="Unassembled WGS sequence"/>
</dbReference>
<dbReference type="InterPro" id="IPR021858">
    <property type="entry name" value="Fun_TF"/>
</dbReference>
<feature type="domain" description="Zn(2)-C6 fungal-type" evidence="3">
    <location>
        <begin position="10"/>
        <end position="38"/>
    </location>
</feature>
<organism evidence="4 5">
    <name type="scientific">Diplodia seriata</name>
    <dbReference type="NCBI Taxonomy" id="420778"/>
    <lineage>
        <taxon>Eukaryota</taxon>
        <taxon>Fungi</taxon>
        <taxon>Dikarya</taxon>
        <taxon>Ascomycota</taxon>
        <taxon>Pezizomycotina</taxon>
        <taxon>Dothideomycetes</taxon>
        <taxon>Dothideomycetes incertae sedis</taxon>
        <taxon>Botryosphaeriales</taxon>
        <taxon>Botryosphaeriaceae</taxon>
        <taxon>Diplodia</taxon>
    </lineage>
</organism>
<dbReference type="GO" id="GO:0008270">
    <property type="term" value="F:zinc ion binding"/>
    <property type="evidence" value="ECO:0007669"/>
    <property type="project" value="InterPro"/>
</dbReference>
<dbReference type="PANTHER" id="PTHR38791">
    <property type="entry name" value="ZN(II)2CYS6 TRANSCRIPTION FACTOR (EUROFUNG)-RELATED-RELATED"/>
    <property type="match status" value="1"/>
</dbReference>
<name>A0A1S8BCL5_9PEZI</name>
<dbReference type="SMART" id="SM00066">
    <property type="entry name" value="GAL4"/>
    <property type="match status" value="1"/>
</dbReference>
<evidence type="ECO:0000313" key="5">
    <source>
        <dbReference type="Proteomes" id="UP000190776"/>
    </source>
</evidence>
<protein>
    <submittedName>
        <fullName evidence="4">Transcriptional regulatory protein moc3</fullName>
    </submittedName>
</protein>
<evidence type="ECO:0000313" key="4">
    <source>
        <dbReference type="EMBL" id="OMP85071.1"/>
    </source>
</evidence>
<dbReference type="Pfam" id="PF11951">
    <property type="entry name" value="Fungal_trans_2"/>
    <property type="match status" value="1"/>
</dbReference>
<dbReference type="Pfam" id="PF00172">
    <property type="entry name" value="Zn_clus"/>
    <property type="match status" value="1"/>
</dbReference>
<dbReference type="AlphaFoldDB" id="A0A1S8BCL5"/>
<evidence type="ECO:0000259" key="3">
    <source>
        <dbReference type="PROSITE" id="PS50048"/>
    </source>
</evidence>
<evidence type="ECO:0000256" key="1">
    <source>
        <dbReference type="ARBA" id="ARBA00023242"/>
    </source>
</evidence>
<evidence type="ECO:0000256" key="2">
    <source>
        <dbReference type="SAM" id="MobiDB-lite"/>
    </source>
</evidence>
<dbReference type="PROSITE" id="PS50048">
    <property type="entry name" value="ZN2_CY6_FUNGAL_2"/>
    <property type="match status" value="1"/>
</dbReference>
<keyword evidence="1" id="KW-0539">Nucleus</keyword>
<dbReference type="PANTHER" id="PTHR38791:SF13">
    <property type="entry name" value="ZN(2)-C6 FUNGAL-TYPE DOMAIN-CONTAINING PROTEIN"/>
    <property type="match status" value="1"/>
</dbReference>
<comment type="caution">
    <text evidence="4">The sequence shown here is derived from an EMBL/GenBank/DDBJ whole genome shotgun (WGS) entry which is preliminary data.</text>
</comment>
<dbReference type="GO" id="GO:0000981">
    <property type="term" value="F:DNA-binding transcription factor activity, RNA polymerase II-specific"/>
    <property type="evidence" value="ECO:0007669"/>
    <property type="project" value="InterPro"/>
</dbReference>
<proteinExistence type="predicted"/>
<dbReference type="InterPro" id="IPR053175">
    <property type="entry name" value="DHMBA_Reg_Transcription_Factor"/>
</dbReference>